<dbReference type="EMBL" id="JRZE01000002">
    <property type="protein sequence ID" value="KHF45532.1"/>
    <property type="molecule type" value="Genomic_DNA"/>
</dbReference>
<protein>
    <submittedName>
        <fullName evidence="1">Uncharacterized protein</fullName>
    </submittedName>
</protein>
<reference evidence="1 2" key="1">
    <citation type="submission" date="2014-10" db="EMBL/GenBank/DDBJ databases">
        <title>Genome sequence of Micropolyspora internatus JCM3315.</title>
        <authorList>
            <person name="Shin S.-K."/>
            <person name="Yi H."/>
        </authorList>
    </citation>
    <scope>NUCLEOTIDE SEQUENCE [LARGE SCALE GENOMIC DNA]</scope>
    <source>
        <strain evidence="1 2">JCM 3315</strain>
    </source>
</reference>
<accession>A0A837DDX3</accession>
<sequence>MALFAWAYVSHRCVESPAAFAGCPRPHLFGALLSLLSVMPRRA</sequence>
<dbReference type="AlphaFoldDB" id="A0A837DDX3"/>
<dbReference type="Proteomes" id="UP000030848">
    <property type="component" value="Unassembled WGS sequence"/>
</dbReference>
<gene>
    <name evidence="1" type="ORF">MINT15_07490</name>
</gene>
<evidence type="ECO:0000313" key="2">
    <source>
        <dbReference type="Proteomes" id="UP000030848"/>
    </source>
</evidence>
<name>A0A837DDX3_9PSEU</name>
<organism evidence="1 2">
    <name type="scientific">Saccharomonospora viridis</name>
    <dbReference type="NCBI Taxonomy" id="1852"/>
    <lineage>
        <taxon>Bacteria</taxon>
        <taxon>Bacillati</taxon>
        <taxon>Actinomycetota</taxon>
        <taxon>Actinomycetes</taxon>
        <taxon>Pseudonocardiales</taxon>
        <taxon>Pseudonocardiaceae</taxon>
        <taxon>Saccharomonospora</taxon>
    </lineage>
</organism>
<comment type="caution">
    <text evidence="1">The sequence shown here is derived from an EMBL/GenBank/DDBJ whole genome shotgun (WGS) entry which is preliminary data.</text>
</comment>
<evidence type="ECO:0000313" key="1">
    <source>
        <dbReference type="EMBL" id="KHF45532.1"/>
    </source>
</evidence>
<proteinExistence type="predicted"/>